<evidence type="ECO:0000256" key="1">
    <source>
        <dbReference type="SAM" id="Phobius"/>
    </source>
</evidence>
<sequence>MDKLKFYITNRFILLLVSSVLFIGIHYLLTDSILPDTSTKNIWFYSGLFMLFFSILFIEPYYSSPKNVITNSIPLLLVYVSIKGTFTNNTLWGSTILLIGILIILSITAIALTSDNESPDSVRNKLSNSIKNIAVFLGRGKVIYSFVFISVLILYKAEIVSEVSDTYLFTMVILWGLILIIDPKSLHNSFTKERNKIQSNAIGEIFGVQSKKIFLVKLYEDRSKSIKRFDILNFKYTMQDSDAYAIAGIVFDTYLLNQEKWVKVLQLGTTNNDLAALKRNIVYKVTETDQILELSNSLRIKDFVGVVIEKSSIGSIKFEYSKQTDDIQEGDLLELKVSSHRLFYQVISGTTELEKLERKNETGFIEGEAIQLGVWKNDLLSFQKFGWVPSINTPIFKADTSDIQVEQYTYPDFKLGSIPNTQLPSVINLHDAISHHTALIGVTGSGKSFLAREIIEQLKSDTKVICIDFTGEWKKKQQLTSLTSDNLDAFLAAQDDSIGLVELPTVSNTVSVIQSTENFISLIFSKAKEAYEADSPMRICLVLEEAHTIVPEGNFLGVNDFNSKAVVNKMGQVALQGRKYGVGLLVIAQRTANVSKTVLTQCNTIICYQAYDETSFNFLGNYVGKDLVQTLPNLKTYHAIVTGKAIRSNLPMIVNLEREIE</sequence>
<organism evidence="3 4">
    <name type="scientific">Reichenbachiella agariperforans</name>
    <dbReference type="NCBI Taxonomy" id="156994"/>
    <lineage>
        <taxon>Bacteria</taxon>
        <taxon>Pseudomonadati</taxon>
        <taxon>Bacteroidota</taxon>
        <taxon>Cytophagia</taxon>
        <taxon>Cytophagales</taxon>
        <taxon>Reichenbachiellaceae</taxon>
        <taxon>Reichenbachiella</taxon>
    </lineage>
</organism>
<feature type="transmembrane region" description="Helical" evidence="1">
    <location>
        <begin position="133"/>
        <end position="155"/>
    </location>
</feature>
<reference evidence="4" key="1">
    <citation type="submission" date="2016-11" db="EMBL/GenBank/DDBJ databases">
        <authorList>
            <person name="Varghese N."/>
            <person name="Submissions S."/>
        </authorList>
    </citation>
    <scope>NUCLEOTIDE SEQUENCE [LARGE SCALE GENOMIC DNA]</scope>
    <source>
        <strain evidence="4">DSM 26134</strain>
    </source>
</reference>
<keyword evidence="1" id="KW-0812">Transmembrane</keyword>
<dbReference type="PANTHER" id="PTHR42957">
    <property type="entry name" value="HELICASE MJ1565-RELATED"/>
    <property type="match status" value="1"/>
</dbReference>
<dbReference type="CDD" id="cd01127">
    <property type="entry name" value="TrwB_TraG_TraD_VirD4"/>
    <property type="match status" value="1"/>
</dbReference>
<protein>
    <recommendedName>
        <fullName evidence="2">Helicase HerA central domain-containing protein</fullName>
    </recommendedName>
</protein>
<feature type="transmembrane region" description="Helical" evidence="1">
    <location>
        <begin position="167"/>
        <end position="186"/>
    </location>
</feature>
<dbReference type="STRING" id="156994.SAMN04488028_102593"/>
<gene>
    <name evidence="3" type="ORF">SAMN04488028_102593</name>
</gene>
<feature type="transmembrane region" description="Helical" evidence="1">
    <location>
        <begin position="12"/>
        <end position="30"/>
    </location>
</feature>
<dbReference type="AlphaFoldDB" id="A0A1M6P8R7"/>
<accession>A0A1M6P8R7</accession>
<dbReference type="InterPro" id="IPR008571">
    <property type="entry name" value="HerA-like"/>
</dbReference>
<dbReference type="InterPro" id="IPR027417">
    <property type="entry name" value="P-loop_NTPase"/>
</dbReference>
<dbReference type="PANTHER" id="PTHR42957:SF1">
    <property type="entry name" value="HELICASE MJ1565-RELATED"/>
    <property type="match status" value="1"/>
</dbReference>
<feature type="transmembrane region" description="Helical" evidence="1">
    <location>
        <begin position="42"/>
        <end position="61"/>
    </location>
</feature>
<dbReference type="RefSeq" id="WP_073121702.1">
    <property type="nucleotide sequence ID" value="NZ_FRAA01000002.1"/>
</dbReference>
<dbReference type="Proteomes" id="UP000184474">
    <property type="component" value="Unassembled WGS sequence"/>
</dbReference>
<evidence type="ECO:0000313" key="4">
    <source>
        <dbReference type="Proteomes" id="UP000184474"/>
    </source>
</evidence>
<evidence type="ECO:0000313" key="3">
    <source>
        <dbReference type="EMBL" id="SHK04306.1"/>
    </source>
</evidence>
<feature type="domain" description="Helicase HerA central" evidence="2">
    <location>
        <begin position="414"/>
        <end position="480"/>
    </location>
</feature>
<dbReference type="SUPFAM" id="SSF52540">
    <property type="entry name" value="P-loop containing nucleoside triphosphate hydrolases"/>
    <property type="match status" value="1"/>
</dbReference>
<keyword evidence="4" id="KW-1185">Reference proteome</keyword>
<dbReference type="Gene3D" id="3.40.50.300">
    <property type="entry name" value="P-loop containing nucleotide triphosphate hydrolases"/>
    <property type="match status" value="1"/>
</dbReference>
<proteinExistence type="predicted"/>
<keyword evidence="1" id="KW-1133">Transmembrane helix</keyword>
<dbReference type="EMBL" id="FRAA01000002">
    <property type="protein sequence ID" value="SHK04306.1"/>
    <property type="molecule type" value="Genomic_DNA"/>
</dbReference>
<evidence type="ECO:0000259" key="2">
    <source>
        <dbReference type="Pfam" id="PF01935"/>
    </source>
</evidence>
<name>A0A1M6P8R7_REIAG</name>
<dbReference type="InterPro" id="IPR002789">
    <property type="entry name" value="HerA_central"/>
</dbReference>
<keyword evidence="1" id="KW-0472">Membrane</keyword>
<feature type="transmembrane region" description="Helical" evidence="1">
    <location>
        <begin position="92"/>
        <end position="112"/>
    </location>
</feature>
<dbReference type="Pfam" id="PF01935">
    <property type="entry name" value="DUF87"/>
    <property type="match status" value="1"/>
</dbReference>